<comment type="caution">
    <text evidence="2">The sequence shown here is derived from an EMBL/GenBank/DDBJ whole genome shotgun (WGS) entry which is preliminary data.</text>
</comment>
<evidence type="ECO:0000313" key="3">
    <source>
        <dbReference type="Proteomes" id="UP000466345"/>
    </source>
</evidence>
<evidence type="ECO:0000313" key="2">
    <source>
        <dbReference type="EMBL" id="MQY15014.1"/>
    </source>
</evidence>
<dbReference type="InterPro" id="IPR058188">
    <property type="entry name" value="YxiG-like"/>
</dbReference>
<gene>
    <name evidence="2" type="ORF">SRB5_51910</name>
</gene>
<organism evidence="2 3">
    <name type="scientific">Streptomyces smaragdinus</name>
    <dbReference type="NCBI Taxonomy" id="2585196"/>
    <lineage>
        <taxon>Bacteria</taxon>
        <taxon>Bacillati</taxon>
        <taxon>Actinomycetota</taxon>
        <taxon>Actinomycetes</taxon>
        <taxon>Kitasatosporales</taxon>
        <taxon>Streptomycetaceae</taxon>
        <taxon>Streptomyces</taxon>
    </lineage>
</organism>
<accession>A0A7K0CQI0</accession>
<proteinExistence type="predicted"/>
<evidence type="ECO:0000259" key="1">
    <source>
        <dbReference type="Pfam" id="PF24712"/>
    </source>
</evidence>
<name>A0A7K0CQI0_9ACTN</name>
<dbReference type="Pfam" id="PF24712">
    <property type="entry name" value="YxiG_2"/>
    <property type="match status" value="1"/>
</dbReference>
<dbReference type="EMBL" id="WEGJ01000027">
    <property type="protein sequence ID" value="MQY15014.1"/>
    <property type="molecule type" value="Genomic_DNA"/>
</dbReference>
<dbReference type="AlphaFoldDB" id="A0A7K0CQI0"/>
<protein>
    <recommendedName>
        <fullName evidence="1">YxiG-like domain-containing protein</fullName>
    </recommendedName>
</protein>
<reference evidence="2 3" key="1">
    <citation type="submission" date="2019-10" db="EMBL/GenBank/DDBJ databases">
        <title>Streptomyces smaragdinus sp. nov. and Streptomyces fabii sp. nov., isolated from the gut of fungus growing-termite Macrotermes natalensis.</title>
        <authorList>
            <person name="Schwitalla J."/>
            <person name="Benndorf R."/>
            <person name="Martin K."/>
            <person name="De Beer W."/>
            <person name="Kaster A.-K."/>
            <person name="Vollmers J."/>
            <person name="Poulsen M."/>
            <person name="Beemelmanns C."/>
        </authorList>
    </citation>
    <scope>NUCLEOTIDE SEQUENCE [LARGE SCALE GENOMIC DNA]</scope>
    <source>
        <strain evidence="2 3">RB5</strain>
    </source>
</reference>
<feature type="domain" description="YxiG-like" evidence="1">
    <location>
        <begin position="2"/>
        <end position="156"/>
    </location>
</feature>
<keyword evidence="3" id="KW-1185">Reference proteome</keyword>
<dbReference type="Proteomes" id="UP000466345">
    <property type="component" value="Unassembled WGS sequence"/>
</dbReference>
<dbReference type="OrthoDB" id="3685701at2"/>
<dbReference type="RefSeq" id="WP_153455855.1">
    <property type="nucleotide sequence ID" value="NZ_WEGJ01000027.1"/>
</dbReference>
<sequence>MDAAALELALDELFDQALVHHGYTDYMRDYELIAYLTSDPRTGIAPTHRRFLFRNCVEATCRSTVHPDTWQVSLDDRLTTHETAADLDGFVWGVRWQVLYPGASIVPNSAPATRWSQAIGLDFHEVRVETNAHDLTLVFSDLTVTDVPLGYTPFTVTGG</sequence>